<accession>A0A073IFB0</accession>
<feature type="transmembrane region" description="Helical" evidence="1">
    <location>
        <begin position="175"/>
        <end position="195"/>
    </location>
</feature>
<keyword evidence="1" id="KW-0812">Transmembrane</keyword>
<evidence type="ECO:0000313" key="3">
    <source>
        <dbReference type="Proteomes" id="UP000027734"/>
    </source>
</evidence>
<comment type="caution">
    <text evidence="2">The sequence shown here is derived from an EMBL/GenBank/DDBJ whole genome shotgun (WGS) entry which is preliminary data.</text>
</comment>
<evidence type="ECO:0000313" key="2">
    <source>
        <dbReference type="EMBL" id="KEJ88186.1"/>
    </source>
</evidence>
<dbReference type="RefSeq" id="WP_025059846.1">
    <property type="nucleotide sequence ID" value="NZ_JAMC01000007.1"/>
</dbReference>
<gene>
    <name evidence="2" type="ORF">DSW25_16050</name>
</gene>
<keyword evidence="1" id="KW-1133">Transmembrane helix</keyword>
<proteinExistence type="predicted"/>
<protein>
    <submittedName>
        <fullName evidence="2">Uncharacterized protein</fullName>
    </submittedName>
</protein>
<organism evidence="2 3">
    <name type="scientific">Sulfitobacter donghicola DSW-25 = KCTC 12864 = JCM 14565</name>
    <dbReference type="NCBI Taxonomy" id="1300350"/>
    <lineage>
        <taxon>Bacteria</taxon>
        <taxon>Pseudomonadati</taxon>
        <taxon>Pseudomonadota</taxon>
        <taxon>Alphaproteobacteria</taxon>
        <taxon>Rhodobacterales</taxon>
        <taxon>Roseobacteraceae</taxon>
        <taxon>Sulfitobacter</taxon>
    </lineage>
</organism>
<dbReference type="Proteomes" id="UP000027734">
    <property type="component" value="Unassembled WGS sequence"/>
</dbReference>
<evidence type="ECO:0000256" key="1">
    <source>
        <dbReference type="SAM" id="Phobius"/>
    </source>
</evidence>
<keyword evidence="3" id="KW-1185">Reference proteome</keyword>
<dbReference type="eggNOG" id="ENOG5033PUM">
    <property type="taxonomic scope" value="Bacteria"/>
</dbReference>
<name>A0A073IFB0_9RHOB</name>
<dbReference type="OrthoDB" id="7834790at2"/>
<reference evidence="2 3" key="1">
    <citation type="submission" date="2014-01" db="EMBL/GenBank/DDBJ databases">
        <title>Sulfitobacter donghicola JCM 14565 Genome Sequencing.</title>
        <authorList>
            <person name="Lai Q."/>
            <person name="Hong Z."/>
        </authorList>
    </citation>
    <scope>NUCLEOTIDE SEQUENCE [LARGE SCALE GENOMIC DNA]</scope>
    <source>
        <strain evidence="2 3">JCM 14565</strain>
    </source>
</reference>
<sequence length="232" mass="25401">MWIVAIFCVAGFLLWQSSKRRAQRFVRSVFFLEIIDSGASTDTANGQVARLFTKHSSADKDNAAIRHAMDKANRLTDGKQLPWIQEAREKGFAIDSGDSRIDMAHLAQSQSRTNPDQNFTGHFSEGEYIQPKGAQFPHALPGLSEAYHVGLEHIEANKGKLVPTIKAVARIGIRWALWGAVAGFAIGLVIPRVGVFSSLELWAVPVVTAYVGAMAGIAIGTVCWAVRWVYGH</sequence>
<keyword evidence="1" id="KW-0472">Membrane</keyword>
<dbReference type="AlphaFoldDB" id="A0A073IFB0"/>
<dbReference type="EMBL" id="JAMC01000007">
    <property type="protein sequence ID" value="KEJ88186.1"/>
    <property type="molecule type" value="Genomic_DNA"/>
</dbReference>
<feature type="transmembrane region" description="Helical" evidence="1">
    <location>
        <begin position="207"/>
        <end position="230"/>
    </location>
</feature>